<dbReference type="STRING" id="1449351.RISW2_01085"/>
<reference evidence="2 3" key="1">
    <citation type="submission" date="2014-01" db="EMBL/GenBank/DDBJ databases">
        <title>Roseivivax isoporae LMG 25204 Genome Sequencing.</title>
        <authorList>
            <person name="Lai Q."/>
            <person name="Li G."/>
            <person name="Shao Z."/>
        </authorList>
    </citation>
    <scope>NUCLEOTIDE SEQUENCE [LARGE SCALE GENOMIC DNA]</scope>
    <source>
        <strain evidence="2 3">LMG 25204</strain>
    </source>
</reference>
<dbReference type="EMBL" id="JAME01000001">
    <property type="protein sequence ID" value="ETX31004.1"/>
    <property type="molecule type" value="Genomic_DNA"/>
</dbReference>
<organism evidence="2 3">
    <name type="scientific">Roseivivax isoporae LMG 25204</name>
    <dbReference type="NCBI Taxonomy" id="1449351"/>
    <lineage>
        <taxon>Bacteria</taxon>
        <taxon>Pseudomonadati</taxon>
        <taxon>Pseudomonadota</taxon>
        <taxon>Alphaproteobacteria</taxon>
        <taxon>Rhodobacterales</taxon>
        <taxon>Roseobacteraceae</taxon>
        <taxon>Roseivivax</taxon>
    </lineage>
</organism>
<evidence type="ECO:0000256" key="1">
    <source>
        <dbReference type="SAM" id="Phobius"/>
    </source>
</evidence>
<keyword evidence="1" id="KW-0472">Membrane</keyword>
<keyword evidence="1" id="KW-1133">Transmembrane helix</keyword>
<dbReference type="AlphaFoldDB" id="X7FG97"/>
<dbReference type="InterPro" id="IPR041916">
    <property type="entry name" value="Anti_sigma_zinc_sf"/>
</dbReference>
<gene>
    <name evidence="2" type="ORF">RISW2_01085</name>
</gene>
<accession>X7FG97</accession>
<keyword evidence="3" id="KW-1185">Reference proteome</keyword>
<feature type="transmembrane region" description="Helical" evidence="1">
    <location>
        <begin position="103"/>
        <end position="122"/>
    </location>
</feature>
<proteinExistence type="predicted"/>
<dbReference type="eggNOG" id="ENOG5032FEY">
    <property type="taxonomic scope" value="Bacteria"/>
</dbReference>
<protein>
    <submittedName>
        <fullName evidence="2">RNA polymerase subunit sigma-70</fullName>
    </submittedName>
</protein>
<dbReference type="Gene3D" id="1.10.10.1320">
    <property type="entry name" value="Anti-sigma factor, zinc-finger domain"/>
    <property type="match status" value="1"/>
</dbReference>
<name>X7FG97_9RHOB</name>
<evidence type="ECO:0000313" key="2">
    <source>
        <dbReference type="EMBL" id="ETX31004.1"/>
    </source>
</evidence>
<evidence type="ECO:0000313" key="3">
    <source>
        <dbReference type="Proteomes" id="UP000023430"/>
    </source>
</evidence>
<sequence length="123" mass="13526">MVIGVMDRERKSVLAGEYVLGLLDPAERRAVERDLAGDADLRADLAFWEERLLALVDPVPAEVPPARVYARIEARLFGTPDPAWRARLPALWSELAAPGNRGLLAAVLLVKAALLVLLLYVLF</sequence>
<comment type="caution">
    <text evidence="2">The sequence shown here is derived from an EMBL/GenBank/DDBJ whole genome shotgun (WGS) entry which is preliminary data.</text>
</comment>
<dbReference type="Proteomes" id="UP000023430">
    <property type="component" value="Unassembled WGS sequence"/>
</dbReference>
<keyword evidence="1" id="KW-0812">Transmembrane</keyword>